<dbReference type="EMBL" id="JAATIQ010000299">
    <property type="protein sequence ID" value="KAF4363262.1"/>
    <property type="molecule type" value="Genomic_DNA"/>
</dbReference>
<evidence type="ECO:0000313" key="2">
    <source>
        <dbReference type="EMBL" id="KAF4363262.1"/>
    </source>
</evidence>
<sequence length="340" mass="36438">MKKPLPVVAPSPAPPPNDKGKKTSTIAGGSPCAHSLHSLPVIEQTNQESISNPNVVIKLNSGNNSTLHGVPKAKRRSKHPMTRIDNRAKDAVIILSFMPDVGPTSGQMVEIPHVEVCKSRTPHHFLEPAIINGPTNTNLVDVINETLSPAKGSSNEPHRIISCNGIDLSNPRPSPSGSKKRKAQEVLIPVVNSNDNPSCLSPDNSTKLLPPIEITSFSTGTSAASGSSSSRKRQGKKPRASWKNGIAGLGIGCFDCALNSWSWFAKSVKANSAIEGEVHTILWALQIGTSLNCQTIAIASDAQMVINALDKKLFPPCWEAKALVEDIRLLSCHFNEQENK</sequence>
<organism evidence="2 3">
    <name type="scientific">Cannabis sativa</name>
    <name type="common">Hemp</name>
    <name type="synonym">Marijuana</name>
    <dbReference type="NCBI Taxonomy" id="3483"/>
    <lineage>
        <taxon>Eukaryota</taxon>
        <taxon>Viridiplantae</taxon>
        <taxon>Streptophyta</taxon>
        <taxon>Embryophyta</taxon>
        <taxon>Tracheophyta</taxon>
        <taxon>Spermatophyta</taxon>
        <taxon>Magnoliopsida</taxon>
        <taxon>eudicotyledons</taxon>
        <taxon>Gunneridae</taxon>
        <taxon>Pentapetalae</taxon>
        <taxon>rosids</taxon>
        <taxon>fabids</taxon>
        <taxon>Rosales</taxon>
        <taxon>Cannabaceae</taxon>
        <taxon>Cannabis</taxon>
    </lineage>
</organism>
<dbReference type="Proteomes" id="UP000583929">
    <property type="component" value="Unassembled WGS sequence"/>
</dbReference>
<feature type="region of interest" description="Disordered" evidence="1">
    <location>
        <begin position="61"/>
        <end position="80"/>
    </location>
</feature>
<dbReference type="InterPro" id="IPR036397">
    <property type="entry name" value="RNaseH_sf"/>
</dbReference>
<evidence type="ECO:0008006" key="4">
    <source>
        <dbReference type="Google" id="ProtNLM"/>
    </source>
</evidence>
<protein>
    <recommendedName>
        <fullName evidence="4">RNase H type-1 domain-containing protein</fullName>
    </recommendedName>
</protein>
<dbReference type="Gene3D" id="3.30.420.10">
    <property type="entry name" value="Ribonuclease H-like superfamily/Ribonuclease H"/>
    <property type="match status" value="1"/>
</dbReference>
<reference evidence="2 3" key="1">
    <citation type="journal article" date="2020" name="bioRxiv">
        <title>Sequence and annotation of 42 cannabis genomes reveals extensive copy number variation in cannabinoid synthesis and pathogen resistance genes.</title>
        <authorList>
            <person name="Mckernan K.J."/>
            <person name="Helbert Y."/>
            <person name="Kane L.T."/>
            <person name="Ebling H."/>
            <person name="Zhang L."/>
            <person name="Liu B."/>
            <person name="Eaton Z."/>
            <person name="Mclaughlin S."/>
            <person name="Kingan S."/>
            <person name="Baybayan P."/>
            <person name="Concepcion G."/>
            <person name="Jordan M."/>
            <person name="Riva A."/>
            <person name="Barbazuk W."/>
            <person name="Harkins T."/>
        </authorList>
    </citation>
    <scope>NUCLEOTIDE SEQUENCE [LARGE SCALE GENOMIC DNA]</scope>
    <source>
        <strain evidence="3">cv. Jamaican Lion 4</strain>
        <tissue evidence="2">Leaf</tissue>
    </source>
</reference>
<feature type="region of interest" description="Disordered" evidence="1">
    <location>
        <begin position="218"/>
        <end position="241"/>
    </location>
</feature>
<feature type="region of interest" description="Disordered" evidence="1">
    <location>
        <begin position="148"/>
        <end position="183"/>
    </location>
</feature>
<feature type="compositionally biased region" description="Basic residues" evidence="1">
    <location>
        <begin position="230"/>
        <end position="240"/>
    </location>
</feature>
<gene>
    <name evidence="2" type="ORF">G4B88_016073</name>
</gene>
<keyword evidence="3" id="KW-1185">Reference proteome</keyword>
<dbReference type="AlphaFoldDB" id="A0A7J6EXW2"/>
<feature type="compositionally biased region" description="Basic residues" evidence="1">
    <location>
        <begin position="71"/>
        <end position="80"/>
    </location>
</feature>
<evidence type="ECO:0000256" key="1">
    <source>
        <dbReference type="SAM" id="MobiDB-lite"/>
    </source>
</evidence>
<proteinExistence type="predicted"/>
<feature type="region of interest" description="Disordered" evidence="1">
    <location>
        <begin position="1"/>
        <end position="31"/>
    </location>
</feature>
<comment type="caution">
    <text evidence="2">The sequence shown here is derived from an EMBL/GenBank/DDBJ whole genome shotgun (WGS) entry which is preliminary data.</text>
</comment>
<feature type="compositionally biased region" description="Pro residues" evidence="1">
    <location>
        <begin position="7"/>
        <end position="17"/>
    </location>
</feature>
<name>A0A7J6EXW2_CANSA</name>
<accession>A0A7J6EXW2</accession>
<feature type="compositionally biased region" description="Low complexity" evidence="1">
    <location>
        <begin position="218"/>
        <end position="229"/>
    </location>
</feature>
<evidence type="ECO:0000313" key="3">
    <source>
        <dbReference type="Proteomes" id="UP000583929"/>
    </source>
</evidence>
<dbReference type="GO" id="GO:0003676">
    <property type="term" value="F:nucleic acid binding"/>
    <property type="evidence" value="ECO:0007669"/>
    <property type="project" value="InterPro"/>
</dbReference>